<feature type="domain" description="Core-binding (CB)" evidence="11">
    <location>
        <begin position="14"/>
        <end position="99"/>
    </location>
</feature>
<evidence type="ECO:0000256" key="2">
    <source>
        <dbReference type="ARBA" id="ARBA00022490"/>
    </source>
</evidence>
<accession>A0AA43RH39</accession>
<keyword evidence="4 9" id="KW-0159">Chromosome partition</keyword>
<dbReference type="InterPro" id="IPR011010">
    <property type="entry name" value="DNA_brk_join_enz"/>
</dbReference>
<dbReference type="GO" id="GO:0006313">
    <property type="term" value="P:DNA transposition"/>
    <property type="evidence" value="ECO:0007669"/>
    <property type="project" value="UniProtKB-UniRule"/>
</dbReference>
<dbReference type="GO" id="GO:0009037">
    <property type="term" value="F:tyrosine-based site-specific recombinase activity"/>
    <property type="evidence" value="ECO:0007669"/>
    <property type="project" value="UniProtKB-UniRule"/>
</dbReference>
<evidence type="ECO:0000256" key="5">
    <source>
        <dbReference type="ARBA" id="ARBA00022908"/>
    </source>
</evidence>
<reference evidence="12" key="1">
    <citation type="submission" date="2023-07" db="EMBL/GenBank/DDBJ databases">
        <title>Between Cages and Wild: Unraveling the Impact of Captivity on Animal Microbiomes and Antimicrobial Resistance.</title>
        <authorList>
            <person name="Schmartz G.P."/>
            <person name="Rehner J."/>
            <person name="Schuff M.J."/>
            <person name="Becker S.L."/>
            <person name="Kravczyk M."/>
            <person name="Gurevich A."/>
            <person name="Francke R."/>
            <person name="Mueller R."/>
            <person name="Keller V."/>
            <person name="Keller A."/>
        </authorList>
    </citation>
    <scope>NUCLEOTIDE SEQUENCE</scope>
    <source>
        <strain evidence="12">S12M_St_49</strain>
    </source>
</reference>
<feature type="active site" evidence="9">
    <location>
        <position position="256"/>
    </location>
</feature>
<evidence type="ECO:0000256" key="4">
    <source>
        <dbReference type="ARBA" id="ARBA00022829"/>
    </source>
</evidence>
<dbReference type="Proteomes" id="UP001168575">
    <property type="component" value="Unassembled WGS sequence"/>
</dbReference>
<feature type="active site" evidence="9">
    <location>
        <position position="282"/>
    </location>
</feature>
<feature type="active site" evidence="9">
    <location>
        <position position="259"/>
    </location>
</feature>
<evidence type="ECO:0000256" key="1">
    <source>
        <dbReference type="ARBA" id="ARBA00004496"/>
    </source>
</evidence>
<evidence type="ECO:0000256" key="3">
    <source>
        <dbReference type="ARBA" id="ARBA00022618"/>
    </source>
</evidence>
<comment type="subcellular location">
    <subcellularLocation>
        <location evidence="1 9">Cytoplasm</location>
    </subcellularLocation>
</comment>
<dbReference type="InterPro" id="IPR004107">
    <property type="entry name" value="Integrase_SAM-like_N"/>
</dbReference>
<keyword evidence="8 9" id="KW-0131">Cell cycle</keyword>
<dbReference type="PANTHER" id="PTHR30349">
    <property type="entry name" value="PHAGE INTEGRASE-RELATED"/>
    <property type="match status" value="1"/>
</dbReference>
<dbReference type="InterPro" id="IPR002104">
    <property type="entry name" value="Integrase_catalytic"/>
</dbReference>
<dbReference type="Gene3D" id="1.10.443.10">
    <property type="entry name" value="Intergrase catalytic core"/>
    <property type="match status" value="1"/>
</dbReference>
<feature type="active site" description="O-(3'-phospho-DNA)-tyrosine intermediate" evidence="9">
    <location>
        <position position="291"/>
    </location>
</feature>
<keyword evidence="13" id="KW-1185">Reference proteome</keyword>
<dbReference type="GO" id="GO:0003677">
    <property type="term" value="F:DNA binding"/>
    <property type="evidence" value="ECO:0007669"/>
    <property type="project" value="UniProtKB-UniRule"/>
</dbReference>
<sequence length="310" mass="35952">MDRLFDSLDVGLEDENEEFTDRFCEWLHFAESKSENTVRSYRVDIRAFLAWTERHHFDFRDLTQKQLRLYVRELEEARYSKTTQNRHLSAIRTFYRWANENKVCSLDVVVGLFSPKKDSKLPRVMKLEEVVALLKVHLRTSEAKDVRDQALLEFLYASGARVSEVSDLKLTSVDFAQMQVKLFGKGSKERVVPLHAFCCDSMKRYLQEAREELLNGKTNDYFFVSNAGNKMSTNAIRLMFKDTLKQAHLDLSYSPHVLRHTFATHLLDGGADLRSVQEMLGHVNLSTTQIYTHVSAELMKREHSAAHPRG</sequence>
<evidence type="ECO:0000256" key="8">
    <source>
        <dbReference type="ARBA" id="ARBA00023306"/>
    </source>
</evidence>
<evidence type="ECO:0000256" key="7">
    <source>
        <dbReference type="ARBA" id="ARBA00023172"/>
    </source>
</evidence>
<dbReference type="InterPro" id="IPR050090">
    <property type="entry name" value="Tyrosine_recombinase_XerCD"/>
</dbReference>
<comment type="subunit">
    <text evidence="9">Forms a cyclic heterotetrameric complex composed of two molecules of XerC and two molecules of XerD.</text>
</comment>
<dbReference type="PROSITE" id="PS51898">
    <property type="entry name" value="TYR_RECOMBINASE"/>
    <property type="match status" value="1"/>
</dbReference>
<dbReference type="Gene3D" id="1.10.150.130">
    <property type="match status" value="1"/>
</dbReference>
<dbReference type="InterPro" id="IPR010998">
    <property type="entry name" value="Integrase_recombinase_N"/>
</dbReference>
<dbReference type="HAMAP" id="MF_01808">
    <property type="entry name" value="Recomb_XerC_XerD"/>
    <property type="match status" value="1"/>
</dbReference>
<dbReference type="PANTHER" id="PTHR30349:SF77">
    <property type="entry name" value="TYROSINE RECOMBINASE XERC"/>
    <property type="match status" value="1"/>
</dbReference>
<feature type="active site" evidence="9">
    <location>
        <position position="185"/>
    </location>
</feature>
<dbReference type="CDD" id="cd00798">
    <property type="entry name" value="INT_XerDC_C"/>
    <property type="match status" value="1"/>
</dbReference>
<feature type="domain" description="Tyr recombinase" evidence="10">
    <location>
        <begin position="120"/>
        <end position="304"/>
    </location>
</feature>
<evidence type="ECO:0000313" key="12">
    <source>
        <dbReference type="EMBL" id="MDO4841058.1"/>
    </source>
</evidence>
<dbReference type="GO" id="GO:0005737">
    <property type="term" value="C:cytoplasm"/>
    <property type="evidence" value="ECO:0007669"/>
    <property type="project" value="UniProtKB-SubCell"/>
</dbReference>
<dbReference type="PROSITE" id="PS51900">
    <property type="entry name" value="CB"/>
    <property type="match status" value="1"/>
</dbReference>
<evidence type="ECO:0000313" key="13">
    <source>
        <dbReference type="Proteomes" id="UP001168575"/>
    </source>
</evidence>
<comment type="caution">
    <text evidence="12">The sequence shown here is derived from an EMBL/GenBank/DDBJ whole genome shotgun (WGS) entry which is preliminary data.</text>
</comment>
<dbReference type="NCBIfam" id="NF001399">
    <property type="entry name" value="PRK00283.1"/>
    <property type="match status" value="1"/>
</dbReference>
<comment type="similarity">
    <text evidence="9">Belongs to the 'phage' integrase family. XerC subfamily.</text>
</comment>
<keyword evidence="5 9" id="KW-0229">DNA integration</keyword>
<dbReference type="AlphaFoldDB" id="A0AA43RH39"/>
<organism evidence="12 13">
    <name type="scientific">Phoenicibacter congonensis</name>
    <dbReference type="NCBI Taxonomy" id="1944646"/>
    <lineage>
        <taxon>Bacteria</taxon>
        <taxon>Bacillati</taxon>
        <taxon>Actinomycetota</taxon>
        <taxon>Coriobacteriia</taxon>
        <taxon>Eggerthellales</taxon>
        <taxon>Eggerthellaceae</taxon>
        <taxon>Phoenicibacter</taxon>
    </lineage>
</organism>
<dbReference type="GO" id="GO:0007059">
    <property type="term" value="P:chromosome segregation"/>
    <property type="evidence" value="ECO:0007669"/>
    <property type="project" value="UniProtKB-UniRule"/>
</dbReference>
<dbReference type="GO" id="GO:0051301">
    <property type="term" value="P:cell division"/>
    <property type="evidence" value="ECO:0007669"/>
    <property type="project" value="UniProtKB-KW"/>
</dbReference>
<keyword evidence="6 9" id="KW-0238">DNA-binding</keyword>
<dbReference type="SUPFAM" id="SSF56349">
    <property type="entry name" value="DNA breaking-rejoining enzymes"/>
    <property type="match status" value="1"/>
</dbReference>
<proteinExistence type="inferred from homology"/>
<protein>
    <recommendedName>
        <fullName evidence="9">Tyrosine recombinase XerC</fullName>
    </recommendedName>
</protein>
<dbReference type="Pfam" id="PF00589">
    <property type="entry name" value="Phage_integrase"/>
    <property type="match status" value="1"/>
</dbReference>
<evidence type="ECO:0000256" key="6">
    <source>
        <dbReference type="ARBA" id="ARBA00023125"/>
    </source>
</evidence>
<evidence type="ECO:0000259" key="11">
    <source>
        <dbReference type="PROSITE" id="PS51900"/>
    </source>
</evidence>
<feature type="active site" evidence="9">
    <location>
        <position position="161"/>
    </location>
</feature>
<keyword evidence="3 9" id="KW-0132">Cell division</keyword>
<keyword evidence="2 9" id="KW-0963">Cytoplasm</keyword>
<evidence type="ECO:0000256" key="9">
    <source>
        <dbReference type="HAMAP-Rule" id="MF_01808"/>
    </source>
</evidence>
<dbReference type="InterPro" id="IPR044068">
    <property type="entry name" value="CB"/>
</dbReference>
<dbReference type="EMBL" id="JAUMVS010000001">
    <property type="protein sequence ID" value="MDO4841058.1"/>
    <property type="molecule type" value="Genomic_DNA"/>
</dbReference>
<comment type="function">
    <text evidence="9">Site-specific tyrosine recombinase, which acts by catalyzing the cutting and rejoining of the recombining DNA molecules. The XerC-XerD complex is essential to convert dimers of the bacterial chromosome into monomers to permit their segregation at cell division. It also contributes to the segregational stability of plasmids.</text>
</comment>
<dbReference type="InterPro" id="IPR013762">
    <property type="entry name" value="Integrase-like_cat_sf"/>
</dbReference>
<dbReference type="Pfam" id="PF02899">
    <property type="entry name" value="Phage_int_SAM_1"/>
    <property type="match status" value="1"/>
</dbReference>
<dbReference type="InterPro" id="IPR023009">
    <property type="entry name" value="Tyrosine_recombinase_XerC/XerD"/>
</dbReference>
<name>A0AA43RH39_9ACTN</name>
<gene>
    <name evidence="9" type="primary">xerC</name>
    <name evidence="12" type="ORF">Q3982_00065</name>
</gene>
<keyword evidence="7 9" id="KW-0233">DNA recombination</keyword>
<evidence type="ECO:0000259" key="10">
    <source>
        <dbReference type="PROSITE" id="PS51898"/>
    </source>
</evidence>